<gene>
    <name evidence="9" type="ORF">DO83_04305</name>
</gene>
<dbReference type="GO" id="GO:0005886">
    <property type="term" value="C:plasma membrane"/>
    <property type="evidence" value="ECO:0007669"/>
    <property type="project" value="UniProtKB-SubCell"/>
</dbReference>
<name>A0A1Q2C5F6_ANAHA</name>
<feature type="transmembrane region" description="Helical" evidence="7">
    <location>
        <begin position="44"/>
        <end position="64"/>
    </location>
</feature>
<proteinExistence type="inferred from homology"/>
<keyword evidence="4 7" id="KW-0812">Transmembrane</keyword>
<evidence type="ECO:0000256" key="3">
    <source>
        <dbReference type="ARBA" id="ARBA00022475"/>
    </source>
</evidence>
<feature type="transmembrane region" description="Helical" evidence="7">
    <location>
        <begin position="195"/>
        <end position="217"/>
    </location>
</feature>
<feature type="domain" description="Polysaccharide chain length determinant N-terminal" evidence="8">
    <location>
        <begin position="30"/>
        <end position="116"/>
    </location>
</feature>
<comment type="subcellular location">
    <subcellularLocation>
        <location evidence="1">Cell membrane</location>
        <topology evidence="1">Multi-pass membrane protein</topology>
    </subcellularLocation>
</comment>
<comment type="similarity">
    <text evidence="2">Belongs to the CpsC/CapA family.</text>
</comment>
<dbReference type="AlphaFoldDB" id="A0A1Q2C5F6"/>
<keyword evidence="6 7" id="KW-0472">Membrane</keyword>
<evidence type="ECO:0000259" key="8">
    <source>
        <dbReference type="Pfam" id="PF02706"/>
    </source>
</evidence>
<dbReference type="EMBL" id="CP012098">
    <property type="protein sequence ID" value="AQP38890.1"/>
    <property type="molecule type" value="Genomic_DNA"/>
</dbReference>
<evidence type="ECO:0000313" key="9">
    <source>
        <dbReference type="EMBL" id="AQP38890.1"/>
    </source>
</evidence>
<evidence type="ECO:0000256" key="2">
    <source>
        <dbReference type="ARBA" id="ARBA00006683"/>
    </source>
</evidence>
<organism evidence="9 10">
    <name type="scientific">Anaerostipes hadrus</name>
    <dbReference type="NCBI Taxonomy" id="649756"/>
    <lineage>
        <taxon>Bacteria</taxon>
        <taxon>Bacillati</taxon>
        <taxon>Bacillota</taxon>
        <taxon>Clostridia</taxon>
        <taxon>Lachnospirales</taxon>
        <taxon>Lachnospiraceae</taxon>
        <taxon>Anaerostipes</taxon>
    </lineage>
</organism>
<reference evidence="9 10" key="1">
    <citation type="journal article" date="2016" name="Sci. Rep.">
        <title>Accelerated dysbiosis of gut microbiota during aggravation of DSS-induced colitis by a butyrate-producing bacterium.</title>
        <authorList>
            <person name="Zhang Q."/>
            <person name="Wu Y."/>
            <person name="Wang J."/>
            <person name="Wu G."/>
            <person name="Long W."/>
            <person name="Xue Z."/>
            <person name="Wang L."/>
            <person name="Zhang X."/>
            <person name="Pang X."/>
            <person name="Zhao Y."/>
            <person name="Zhao L."/>
            <person name="Zhang C."/>
        </authorList>
    </citation>
    <scope>NUCLEOTIDE SEQUENCE [LARGE SCALE GENOMIC DNA]</scope>
    <source>
        <strain evidence="9 10">BPB5</strain>
    </source>
</reference>
<dbReference type="Pfam" id="PF02706">
    <property type="entry name" value="Wzz"/>
    <property type="match status" value="1"/>
</dbReference>
<dbReference type="PANTHER" id="PTHR32309:SF13">
    <property type="entry name" value="FERRIC ENTEROBACTIN TRANSPORT PROTEIN FEPE"/>
    <property type="match status" value="1"/>
</dbReference>
<keyword evidence="3" id="KW-1003">Cell membrane</keyword>
<keyword evidence="5 7" id="KW-1133">Transmembrane helix</keyword>
<sequence>MPRSQAENTEKKNQKERRVMSQKERVDLIEVDLLDMCKYILSKWVFILIGMVVFAGAGFGYAKVKSVTEYSSKMQVYVTVPKTSDKVLIRDNAGDLAYDYQKLIKTDLIVNEIAKKTKIAKDDVKDAISAEVVDGTRLLEIKVKSDDKDDVKKISKEVLPVFQKVVQKDLGRNKLVIADQPSKIEAEQTVSTKKFLAVGAVGGFVIVAGVFFVLYLVDLTKKAKRN</sequence>
<dbReference type="GO" id="GO:0004713">
    <property type="term" value="F:protein tyrosine kinase activity"/>
    <property type="evidence" value="ECO:0007669"/>
    <property type="project" value="TreeGrafter"/>
</dbReference>
<evidence type="ECO:0000256" key="7">
    <source>
        <dbReference type="SAM" id="Phobius"/>
    </source>
</evidence>
<dbReference type="PANTHER" id="PTHR32309">
    <property type="entry name" value="TYROSINE-PROTEIN KINASE"/>
    <property type="match status" value="1"/>
</dbReference>
<evidence type="ECO:0000256" key="1">
    <source>
        <dbReference type="ARBA" id="ARBA00004651"/>
    </source>
</evidence>
<accession>A0A1Q2C5F6</accession>
<dbReference type="Proteomes" id="UP000188159">
    <property type="component" value="Chromosome"/>
</dbReference>
<evidence type="ECO:0000256" key="6">
    <source>
        <dbReference type="ARBA" id="ARBA00023136"/>
    </source>
</evidence>
<dbReference type="InterPro" id="IPR050445">
    <property type="entry name" value="Bact_polysacc_biosynth/exp"/>
</dbReference>
<evidence type="ECO:0000256" key="5">
    <source>
        <dbReference type="ARBA" id="ARBA00022989"/>
    </source>
</evidence>
<protein>
    <submittedName>
        <fullName evidence="9">Chain-length determining protein</fullName>
    </submittedName>
</protein>
<dbReference type="InterPro" id="IPR003856">
    <property type="entry name" value="LPS_length_determ_N"/>
</dbReference>
<evidence type="ECO:0000313" key="10">
    <source>
        <dbReference type="Proteomes" id="UP000188159"/>
    </source>
</evidence>
<evidence type="ECO:0000256" key="4">
    <source>
        <dbReference type="ARBA" id="ARBA00022692"/>
    </source>
</evidence>